<evidence type="ECO:0000313" key="6">
    <source>
        <dbReference type="Proteomes" id="UP000231702"/>
    </source>
</evidence>
<dbReference type="Gene3D" id="1.10.260.40">
    <property type="entry name" value="lambda repressor-like DNA-binding domains"/>
    <property type="match status" value="1"/>
</dbReference>
<keyword evidence="6" id="KW-1185">Reference proteome</keyword>
<dbReference type="Pfam" id="PF01381">
    <property type="entry name" value="HTH_3"/>
    <property type="match status" value="1"/>
</dbReference>
<accession>A0A285HYX9</accession>
<protein>
    <submittedName>
        <fullName evidence="3">DNA-binding protein</fullName>
    </submittedName>
    <submittedName>
        <fullName evidence="4">Zn-dependent peptidase ImmA, M78 family</fullName>
    </submittedName>
</protein>
<dbReference type="OrthoDB" id="9794834at2"/>
<reference evidence="3 6" key="2">
    <citation type="journal article" date="2018" name="Int. J. Syst. Evol. Microbiol.">
        <title>Pseudooceanicola lipolyticus sp. nov., a marine alphaproteobacterium, reclassification of Oceanicola flagellatus as Pseudooceanicola flagellatus comb. nov. and emended description of the genus Pseudooceanicola.</title>
        <authorList>
            <person name="Huang M.-M."/>
            <person name="Guo L.-L."/>
            <person name="Wu Y.-H."/>
            <person name="Lai Q.-L."/>
            <person name="Shao Z.-Z."/>
            <person name="Wang C.-S."/>
            <person name="Wu M."/>
            <person name="Xu X.-W."/>
        </authorList>
    </citation>
    <scope>NUCLEOTIDE SEQUENCE [LARGE SCALE GENOMIC DNA]</scope>
    <source>
        <strain evidence="3 6">Ar-45</strain>
    </source>
</reference>
<evidence type="ECO:0000313" key="5">
    <source>
        <dbReference type="Proteomes" id="UP000231655"/>
    </source>
</evidence>
<comment type="similarity">
    <text evidence="1">Belongs to the short-chain fatty acyl-CoA assimilation regulator (ScfR) family.</text>
</comment>
<dbReference type="EMBL" id="OBEA01000001">
    <property type="protein sequence ID" value="SNY40920.1"/>
    <property type="molecule type" value="Genomic_DNA"/>
</dbReference>
<dbReference type="PANTHER" id="PTHR43236:SF1">
    <property type="entry name" value="BLL7220 PROTEIN"/>
    <property type="match status" value="1"/>
</dbReference>
<dbReference type="RefSeq" id="WP_097144545.1">
    <property type="nucleotide sequence ID" value="NZ_OBEA01000001.1"/>
</dbReference>
<dbReference type="InterPro" id="IPR052345">
    <property type="entry name" value="Rad_response_metalloprotease"/>
</dbReference>
<dbReference type="CDD" id="cd00093">
    <property type="entry name" value="HTH_XRE"/>
    <property type="match status" value="1"/>
</dbReference>
<dbReference type="GO" id="GO:0003677">
    <property type="term" value="F:DNA binding"/>
    <property type="evidence" value="ECO:0007669"/>
    <property type="project" value="UniProtKB-KW"/>
</dbReference>
<gene>
    <name evidence="3" type="ORF">CVM39_06445</name>
    <name evidence="4" type="ORF">SAMN06297129_0795</name>
</gene>
<dbReference type="InterPro" id="IPR010982">
    <property type="entry name" value="Lambda_DNA-bd_dom_sf"/>
</dbReference>
<dbReference type="Proteomes" id="UP000231655">
    <property type="component" value="Unassembled WGS sequence"/>
</dbReference>
<evidence type="ECO:0000313" key="4">
    <source>
        <dbReference type="EMBL" id="SNY40920.1"/>
    </source>
</evidence>
<dbReference type="PROSITE" id="PS50943">
    <property type="entry name" value="HTH_CROC1"/>
    <property type="match status" value="1"/>
</dbReference>
<dbReference type="PANTHER" id="PTHR43236">
    <property type="entry name" value="ANTITOXIN HIGA1"/>
    <property type="match status" value="1"/>
</dbReference>
<dbReference type="InterPro" id="IPR010359">
    <property type="entry name" value="IrrE_HExxH"/>
</dbReference>
<evidence type="ECO:0000259" key="2">
    <source>
        <dbReference type="PROSITE" id="PS50943"/>
    </source>
</evidence>
<dbReference type="AlphaFoldDB" id="A0A285HYX9"/>
<dbReference type="Proteomes" id="UP000231702">
    <property type="component" value="Unassembled WGS sequence"/>
</dbReference>
<evidence type="ECO:0000256" key="1">
    <source>
        <dbReference type="ARBA" id="ARBA00007227"/>
    </source>
</evidence>
<dbReference type="Gene3D" id="1.10.10.2910">
    <property type="match status" value="1"/>
</dbReference>
<sequence length="357" mass="40247">MQAGFNQDLLRIARQARGWSQTELSARSGVSQANLSKLENGLIGPTEDVLKSVGKALDFPTDFFFQNDRVIGLPMSVQYRKRASVGQKAIERLEAELNIRILHIRRLLDAAELEPELSLPRMDVDEYGGSPERIADLIRRTWLVPSGPIRELVAWVERAGCIVVHCDFAELKVDGFTVQITDMPPCIFLNRHMPADRQRFSLAHELGHVVMHQVPSPQMEDEANAFASALLMPARDIRPQLSGRRLTIQRLAALKPVWRTSMAALLYRAKEIGAITDSQSQYLWRQMSSMGYRRAEPTELDLEVETPTVLPEIVRLHLDELGYGVSDLARALRSTEDDLRALHPLPGSTARFLRVVK</sequence>
<dbReference type="SMART" id="SM00530">
    <property type="entry name" value="HTH_XRE"/>
    <property type="match status" value="1"/>
</dbReference>
<dbReference type="Pfam" id="PF06114">
    <property type="entry name" value="Peptidase_M78"/>
    <property type="match status" value="1"/>
</dbReference>
<reference evidence="4 5" key="1">
    <citation type="submission" date="2017-09" db="EMBL/GenBank/DDBJ databases">
        <authorList>
            <person name="Ehlers B."/>
            <person name="Leendertz F.H."/>
        </authorList>
    </citation>
    <scope>NUCLEOTIDE SEQUENCE [LARGE SCALE GENOMIC DNA]</scope>
    <source>
        <strain evidence="4 5">CGMCC 1.12662</strain>
    </source>
</reference>
<dbReference type="EMBL" id="PGTD01000013">
    <property type="protein sequence ID" value="PJE30344.1"/>
    <property type="molecule type" value="Genomic_DNA"/>
</dbReference>
<dbReference type="SUPFAM" id="SSF47413">
    <property type="entry name" value="lambda repressor-like DNA-binding domains"/>
    <property type="match status" value="1"/>
</dbReference>
<name>A0A285HYX9_9RHOB</name>
<organism evidence="4 5">
    <name type="scientific">Pseudooceanicola antarcticus</name>
    <dbReference type="NCBI Taxonomy" id="1247613"/>
    <lineage>
        <taxon>Bacteria</taxon>
        <taxon>Pseudomonadati</taxon>
        <taxon>Pseudomonadota</taxon>
        <taxon>Alphaproteobacteria</taxon>
        <taxon>Rhodobacterales</taxon>
        <taxon>Paracoccaceae</taxon>
        <taxon>Pseudooceanicola</taxon>
    </lineage>
</organism>
<keyword evidence="3" id="KW-0238">DNA-binding</keyword>
<dbReference type="InterPro" id="IPR001387">
    <property type="entry name" value="Cro/C1-type_HTH"/>
</dbReference>
<evidence type="ECO:0000313" key="3">
    <source>
        <dbReference type="EMBL" id="PJE30344.1"/>
    </source>
</evidence>
<proteinExistence type="inferred from homology"/>
<feature type="domain" description="HTH cro/C1-type" evidence="2">
    <location>
        <begin position="10"/>
        <end position="64"/>
    </location>
</feature>